<protein>
    <recommendedName>
        <fullName evidence="2">Protein SirB1 N-terminal domain-containing protein</fullName>
    </recommendedName>
</protein>
<evidence type="ECO:0000313" key="3">
    <source>
        <dbReference type="EMBL" id="RUO46101.1"/>
    </source>
</evidence>
<dbReference type="InterPro" id="IPR032698">
    <property type="entry name" value="SirB1_N"/>
</dbReference>
<dbReference type="EMBL" id="PIPT01000010">
    <property type="protein sequence ID" value="RUO46101.1"/>
    <property type="molecule type" value="Genomic_DNA"/>
</dbReference>
<accession>A0A432XBH9</accession>
<comment type="similarity">
    <text evidence="1">Belongs to the UPF0162 family.</text>
</comment>
<proteinExistence type="inferred from homology"/>
<keyword evidence="4" id="KW-1185">Reference proteome</keyword>
<evidence type="ECO:0000259" key="2">
    <source>
        <dbReference type="Pfam" id="PF13369"/>
    </source>
</evidence>
<sequence length="273" mass="31972">MQSTMQFSYLEHVDHELLPTIEILWEVSRVFHADSDHYVSSFYQQLGGLKEHSELSELEGVERLRELCRVFYWQLGFSKAPEQLLTNKRVLVDRAIRLRTGEPFTLALLLQEAASYFSLELELIDFPDYPLLRFDHDQHSYFVDPSSGDLLLGEQVQERFEDATEGSEDFSWDKLEAAEQKHILVRYLSELKHAFISDRRFADALTTVHMLLAILPDDPYEIRDRGYILEELDCNHVAVDDYQYFVEQCPDDPSAQLLRLQLENWTTPQTVLH</sequence>
<dbReference type="Pfam" id="PF13369">
    <property type="entry name" value="Transglut_core2"/>
    <property type="match status" value="1"/>
</dbReference>
<evidence type="ECO:0000313" key="4">
    <source>
        <dbReference type="Proteomes" id="UP000286678"/>
    </source>
</evidence>
<dbReference type="RefSeq" id="WP_126834680.1">
    <property type="nucleotide sequence ID" value="NZ_PIPT01000010.1"/>
</dbReference>
<comment type="caution">
    <text evidence="3">The sequence shown here is derived from an EMBL/GenBank/DDBJ whole genome shotgun (WGS) entry which is preliminary data.</text>
</comment>
<dbReference type="SUPFAM" id="SSF48452">
    <property type="entry name" value="TPR-like"/>
    <property type="match status" value="1"/>
</dbReference>
<reference evidence="4" key="1">
    <citation type="journal article" date="2018" name="Front. Microbiol.">
        <title>Genome-Based Analysis Reveals the Taxonomy and Diversity of the Family Idiomarinaceae.</title>
        <authorList>
            <person name="Liu Y."/>
            <person name="Lai Q."/>
            <person name="Shao Z."/>
        </authorList>
    </citation>
    <scope>NUCLEOTIDE SEQUENCE [LARGE SCALE GENOMIC DNA]</scope>
    <source>
        <strain evidence="4">SW15</strain>
    </source>
</reference>
<dbReference type="AlphaFoldDB" id="A0A432XBH9"/>
<dbReference type="Pfam" id="PF13371">
    <property type="entry name" value="TPR_9"/>
    <property type="match status" value="1"/>
</dbReference>
<name>A0A432XBH9_9GAMM</name>
<evidence type="ECO:0000256" key="1">
    <source>
        <dbReference type="ARBA" id="ARBA00007100"/>
    </source>
</evidence>
<feature type="domain" description="Protein SirB1 N-terminal" evidence="2">
    <location>
        <begin position="56"/>
        <end position="188"/>
    </location>
</feature>
<gene>
    <name evidence="3" type="ORF">CWE21_11990</name>
</gene>
<organism evidence="3 4">
    <name type="scientific">Pseudidiomarina aquimaris</name>
    <dbReference type="NCBI Taxonomy" id="641841"/>
    <lineage>
        <taxon>Bacteria</taxon>
        <taxon>Pseudomonadati</taxon>
        <taxon>Pseudomonadota</taxon>
        <taxon>Gammaproteobacteria</taxon>
        <taxon>Alteromonadales</taxon>
        <taxon>Idiomarinaceae</taxon>
        <taxon>Pseudidiomarina</taxon>
    </lineage>
</organism>
<dbReference type="Proteomes" id="UP000286678">
    <property type="component" value="Unassembled WGS sequence"/>
</dbReference>
<dbReference type="InterPro" id="IPR011990">
    <property type="entry name" value="TPR-like_helical_dom_sf"/>
</dbReference>
<dbReference type="OrthoDB" id="232498at2"/>